<evidence type="ECO:0000256" key="2">
    <source>
        <dbReference type="ARBA" id="ARBA00022692"/>
    </source>
</evidence>
<dbReference type="Gene3D" id="1.20.120.550">
    <property type="entry name" value="Membrane associated eicosanoid/glutathione metabolism-like domain"/>
    <property type="match status" value="1"/>
</dbReference>
<dbReference type="SUPFAM" id="SSF161084">
    <property type="entry name" value="MAPEG domain-like"/>
    <property type="match status" value="1"/>
</dbReference>
<keyword evidence="4" id="KW-0472">Membrane</keyword>
<dbReference type="Proteomes" id="UP000799750">
    <property type="component" value="Unassembled WGS sequence"/>
</dbReference>
<name>A0A6A6QTK7_9PEZI</name>
<dbReference type="PANTHER" id="PTHR35371">
    <property type="entry name" value="INNER MEMBRANE PROTEIN"/>
    <property type="match status" value="1"/>
</dbReference>
<dbReference type="GO" id="GO:0016020">
    <property type="term" value="C:membrane"/>
    <property type="evidence" value="ECO:0007669"/>
    <property type="project" value="UniProtKB-SubCell"/>
</dbReference>
<protein>
    <recommendedName>
        <fullName evidence="7">Membrane-associated proteins in eicosanoid and glutathione metabolism</fullName>
    </recommendedName>
</protein>
<keyword evidence="2" id="KW-0812">Transmembrane</keyword>
<keyword evidence="3" id="KW-1133">Transmembrane helix</keyword>
<evidence type="ECO:0000256" key="1">
    <source>
        <dbReference type="ARBA" id="ARBA00004370"/>
    </source>
</evidence>
<evidence type="ECO:0000256" key="3">
    <source>
        <dbReference type="ARBA" id="ARBA00022989"/>
    </source>
</evidence>
<evidence type="ECO:0000313" key="6">
    <source>
        <dbReference type="Proteomes" id="UP000799750"/>
    </source>
</evidence>
<evidence type="ECO:0000313" key="5">
    <source>
        <dbReference type="EMBL" id="KAF2495838.1"/>
    </source>
</evidence>
<dbReference type="PANTHER" id="PTHR35371:SF1">
    <property type="entry name" value="BLR7753 PROTEIN"/>
    <property type="match status" value="1"/>
</dbReference>
<accession>A0A6A6QTK7</accession>
<dbReference type="InterPro" id="IPR001129">
    <property type="entry name" value="Membr-assoc_MAPEG"/>
</dbReference>
<evidence type="ECO:0008006" key="7">
    <source>
        <dbReference type="Google" id="ProtNLM"/>
    </source>
</evidence>
<gene>
    <name evidence="5" type="ORF">BU16DRAFT_526390</name>
</gene>
<comment type="subcellular location">
    <subcellularLocation>
        <location evidence="1">Membrane</location>
    </subcellularLocation>
</comment>
<evidence type="ECO:0000256" key="4">
    <source>
        <dbReference type="ARBA" id="ARBA00023136"/>
    </source>
</evidence>
<dbReference type="AlphaFoldDB" id="A0A6A6QTK7"/>
<sequence>MPTLLETYNPSILAIPAYYILSVIPHSYAIQLATNGKPLSWDNLNPRSSTLKANLKKTLDAETYARYERAEACHANGMENLPLFASAVILGNMAGLKRDGIHGLSGFAGLFLAIRVAYTVVYLRTTTTGPTLLRSTLWAAGSTLCVRVMLEAARALSNITLVVA</sequence>
<dbReference type="EMBL" id="MU004188">
    <property type="protein sequence ID" value="KAF2495838.1"/>
    <property type="molecule type" value="Genomic_DNA"/>
</dbReference>
<proteinExistence type="predicted"/>
<dbReference type="Pfam" id="PF01124">
    <property type="entry name" value="MAPEG"/>
    <property type="match status" value="1"/>
</dbReference>
<reference evidence="5" key="1">
    <citation type="journal article" date="2020" name="Stud. Mycol.">
        <title>101 Dothideomycetes genomes: a test case for predicting lifestyles and emergence of pathogens.</title>
        <authorList>
            <person name="Haridas S."/>
            <person name="Albert R."/>
            <person name="Binder M."/>
            <person name="Bloem J."/>
            <person name="Labutti K."/>
            <person name="Salamov A."/>
            <person name="Andreopoulos B."/>
            <person name="Baker S."/>
            <person name="Barry K."/>
            <person name="Bills G."/>
            <person name="Bluhm B."/>
            <person name="Cannon C."/>
            <person name="Castanera R."/>
            <person name="Culley D."/>
            <person name="Daum C."/>
            <person name="Ezra D."/>
            <person name="Gonzalez J."/>
            <person name="Henrissat B."/>
            <person name="Kuo A."/>
            <person name="Liang C."/>
            <person name="Lipzen A."/>
            <person name="Lutzoni F."/>
            <person name="Magnuson J."/>
            <person name="Mondo S."/>
            <person name="Nolan M."/>
            <person name="Ohm R."/>
            <person name="Pangilinan J."/>
            <person name="Park H.-J."/>
            <person name="Ramirez L."/>
            <person name="Alfaro M."/>
            <person name="Sun H."/>
            <person name="Tritt A."/>
            <person name="Yoshinaga Y."/>
            <person name="Zwiers L.-H."/>
            <person name="Turgeon B."/>
            <person name="Goodwin S."/>
            <person name="Spatafora J."/>
            <person name="Crous P."/>
            <person name="Grigoriev I."/>
        </authorList>
    </citation>
    <scope>NUCLEOTIDE SEQUENCE</scope>
    <source>
        <strain evidence="5">CBS 269.34</strain>
    </source>
</reference>
<dbReference type="InterPro" id="IPR023352">
    <property type="entry name" value="MAPEG-like_dom_sf"/>
</dbReference>
<keyword evidence="6" id="KW-1185">Reference proteome</keyword>
<organism evidence="5 6">
    <name type="scientific">Lophium mytilinum</name>
    <dbReference type="NCBI Taxonomy" id="390894"/>
    <lineage>
        <taxon>Eukaryota</taxon>
        <taxon>Fungi</taxon>
        <taxon>Dikarya</taxon>
        <taxon>Ascomycota</taxon>
        <taxon>Pezizomycotina</taxon>
        <taxon>Dothideomycetes</taxon>
        <taxon>Pleosporomycetidae</taxon>
        <taxon>Mytilinidiales</taxon>
        <taxon>Mytilinidiaceae</taxon>
        <taxon>Lophium</taxon>
    </lineage>
</organism>
<dbReference type="OrthoDB" id="2122304at2759"/>